<dbReference type="GO" id="GO:0004301">
    <property type="term" value="F:epoxide hydrolase activity"/>
    <property type="evidence" value="ECO:0007669"/>
    <property type="project" value="TreeGrafter"/>
</dbReference>
<evidence type="ECO:0000313" key="6">
    <source>
        <dbReference type="EMBL" id="KJL30646.1"/>
    </source>
</evidence>
<accession>A0A0F0LGF9</accession>
<evidence type="ECO:0000256" key="2">
    <source>
        <dbReference type="ARBA" id="ARBA00022797"/>
    </source>
</evidence>
<dbReference type="InterPro" id="IPR000639">
    <property type="entry name" value="Epox_hydrolase-like"/>
</dbReference>
<keyword evidence="2" id="KW-0058">Aromatic hydrocarbons catabolism</keyword>
<dbReference type="InterPro" id="IPR010497">
    <property type="entry name" value="Epoxide_hydro_N"/>
</dbReference>
<feature type="active site" description="Proton acceptor" evidence="4">
    <location>
        <position position="353"/>
    </location>
</feature>
<dbReference type="PRINTS" id="PR00412">
    <property type="entry name" value="EPOXHYDRLASE"/>
</dbReference>
<feature type="domain" description="Epoxide hydrolase N-terminal" evidence="5">
    <location>
        <begin position="7"/>
        <end position="107"/>
    </location>
</feature>
<dbReference type="RefSeq" id="WP_045278136.1">
    <property type="nucleotide sequence ID" value="NZ_JYIW01000018.1"/>
</dbReference>
<protein>
    <recommendedName>
        <fullName evidence="5">Epoxide hydrolase N-terminal domain-containing protein</fullName>
    </recommendedName>
</protein>
<evidence type="ECO:0000259" key="5">
    <source>
        <dbReference type="Pfam" id="PF06441"/>
    </source>
</evidence>
<dbReference type="PATRIC" id="fig|82380.11.peg.738"/>
<dbReference type="PANTHER" id="PTHR21661">
    <property type="entry name" value="EPOXIDE HYDROLASE 1-RELATED"/>
    <property type="match status" value="1"/>
</dbReference>
<dbReference type="SUPFAM" id="SSF53474">
    <property type="entry name" value="alpha/beta-Hydrolases"/>
    <property type="match status" value="1"/>
</dbReference>
<dbReference type="Gene3D" id="3.40.50.1820">
    <property type="entry name" value="alpha/beta hydrolase"/>
    <property type="match status" value="1"/>
</dbReference>
<organism evidence="6 7">
    <name type="scientific">Microbacterium oxydans</name>
    <dbReference type="NCBI Taxonomy" id="82380"/>
    <lineage>
        <taxon>Bacteria</taxon>
        <taxon>Bacillati</taxon>
        <taxon>Actinomycetota</taxon>
        <taxon>Actinomycetes</taxon>
        <taxon>Micrococcales</taxon>
        <taxon>Microbacteriaceae</taxon>
        <taxon>Microbacterium</taxon>
    </lineage>
</organism>
<dbReference type="InterPro" id="IPR029058">
    <property type="entry name" value="AB_hydrolase_fold"/>
</dbReference>
<keyword evidence="3" id="KW-0378">Hydrolase</keyword>
<name>A0A0F0LGF9_9MICO</name>
<dbReference type="PIRSF" id="PIRSF001112">
    <property type="entry name" value="Epoxide_hydrolase"/>
    <property type="match status" value="1"/>
</dbReference>
<dbReference type="GO" id="GO:0097176">
    <property type="term" value="P:epoxide metabolic process"/>
    <property type="evidence" value="ECO:0007669"/>
    <property type="project" value="TreeGrafter"/>
</dbReference>
<evidence type="ECO:0000313" key="7">
    <source>
        <dbReference type="Proteomes" id="UP000033640"/>
    </source>
</evidence>
<dbReference type="PANTHER" id="PTHR21661:SF35">
    <property type="entry name" value="EPOXIDE HYDROLASE"/>
    <property type="match status" value="1"/>
</dbReference>
<evidence type="ECO:0000256" key="3">
    <source>
        <dbReference type="ARBA" id="ARBA00022801"/>
    </source>
</evidence>
<dbReference type="AlphaFoldDB" id="A0A0F0LGF9"/>
<comment type="similarity">
    <text evidence="1">Belongs to the peptidase S33 family.</text>
</comment>
<gene>
    <name evidence="6" type="ORF">RS83_00715</name>
</gene>
<dbReference type="InterPro" id="IPR016292">
    <property type="entry name" value="Epoxide_hydrolase"/>
</dbReference>
<feature type="active site" description="Nucleophile" evidence="4">
    <location>
        <position position="175"/>
    </location>
</feature>
<evidence type="ECO:0000256" key="1">
    <source>
        <dbReference type="ARBA" id="ARBA00010088"/>
    </source>
</evidence>
<dbReference type="EMBL" id="JYIW01000018">
    <property type="protein sequence ID" value="KJL30646.1"/>
    <property type="molecule type" value="Genomic_DNA"/>
</dbReference>
<dbReference type="Proteomes" id="UP000033640">
    <property type="component" value="Unassembled WGS sequence"/>
</dbReference>
<feature type="active site" description="Proton donor" evidence="4">
    <location>
        <position position="301"/>
    </location>
</feature>
<comment type="caution">
    <text evidence="6">The sequence shown here is derived from an EMBL/GenBank/DDBJ whole genome shotgun (WGS) entry which is preliminary data.</text>
</comment>
<proteinExistence type="inferred from homology"/>
<sequence length="381" mass="41967">MPLIPALDVSDDDLAELRRRLHATRWPEPWPATGWDAGTDQGELRRLVRIWAEDFDWRAQERSIADLPWHTADIDGTDIAYLRFDAEPGGDGVPILLTNGWPSTALELTEVAQRLATPSQFGGDAAHAATVIVPALPGLPFSPQRPRLGVQTHDLWHLLMTEHLGISRYLAHGGDLGAGITSRLAQAYPDELVGIHLLAVAPPSDVDDASITPEERAHLSRVQAWLSAEGAYQHQQQTRPLTLAPAVSDSPAGLLSWVLEKHCAWSDCDGDVSSRFSDEYLLTLGSLYWFTNSIGTSFRAYYEHAAGLTTAVERVEVPTAVALFPHDLASPPQSWVERTYHLTRYTRMPRGGHFAPHEEPALLADDIAAFARELQPGRSPE</sequence>
<reference evidence="6 7" key="1">
    <citation type="submission" date="2015-02" db="EMBL/GenBank/DDBJ databases">
        <title>Draft genome sequences of ten Microbacterium spp. with emphasis on heavy metal contaminated environments.</title>
        <authorList>
            <person name="Corretto E."/>
        </authorList>
    </citation>
    <scope>NUCLEOTIDE SEQUENCE [LARGE SCALE GENOMIC DNA]</scope>
    <source>
        <strain evidence="6 7">BEL4b</strain>
    </source>
</reference>
<evidence type="ECO:0000256" key="4">
    <source>
        <dbReference type="PIRSR" id="PIRSR001112-1"/>
    </source>
</evidence>
<dbReference type="OrthoDB" id="27092at2"/>
<dbReference type="Pfam" id="PF06441">
    <property type="entry name" value="EHN"/>
    <property type="match status" value="1"/>
</dbReference>